<evidence type="ECO:0000313" key="3">
    <source>
        <dbReference type="Proteomes" id="UP000568839"/>
    </source>
</evidence>
<reference evidence="2 3" key="1">
    <citation type="submission" date="2020-08" db="EMBL/GenBank/DDBJ databases">
        <title>Genomic Encyclopedia of Type Strains, Phase IV (KMG-IV): sequencing the most valuable type-strain genomes for metagenomic binning, comparative biology and taxonomic classification.</title>
        <authorList>
            <person name="Goeker M."/>
        </authorList>
    </citation>
    <scope>NUCLEOTIDE SEQUENCE [LARGE SCALE GENOMIC DNA]</scope>
    <source>
        <strain evidence="2 3">DSM 21769</strain>
    </source>
</reference>
<dbReference type="RefSeq" id="WP_184403793.1">
    <property type="nucleotide sequence ID" value="NZ_JACHHJ010000002.1"/>
</dbReference>
<keyword evidence="2" id="KW-0804">Transcription</keyword>
<protein>
    <submittedName>
        <fullName evidence="2">DNA-directed RNA polymerase subunit RPC12/RpoP</fullName>
    </submittedName>
</protein>
<dbReference type="Pfam" id="PF12677">
    <property type="entry name" value="DUF3797"/>
    <property type="match status" value="1"/>
</dbReference>
<sequence length="70" mass="7897">MATFELTKVSPLKIALFLWRYVKCPNCGNKRLGEGDFQLTEKGFSRTCRCGHRVEAATKTAIDSKDKKSD</sequence>
<feature type="domain" description="DUF3797" evidence="1">
    <location>
        <begin position="20"/>
        <end position="54"/>
    </location>
</feature>
<dbReference type="EMBL" id="JACHHJ010000002">
    <property type="protein sequence ID" value="MBB6449849.1"/>
    <property type="molecule type" value="Genomic_DNA"/>
</dbReference>
<comment type="caution">
    <text evidence="2">The sequence shown here is derived from an EMBL/GenBank/DDBJ whole genome shotgun (WGS) entry which is preliminary data.</text>
</comment>
<accession>A0A841PM88</accession>
<dbReference type="InterPro" id="IPR024256">
    <property type="entry name" value="DUF3797"/>
</dbReference>
<gene>
    <name evidence="2" type="ORF">HNR44_001827</name>
</gene>
<dbReference type="AlphaFoldDB" id="A0A841PM88"/>
<evidence type="ECO:0000259" key="1">
    <source>
        <dbReference type="Pfam" id="PF12677"/>
    </source>
</evidence>
<keyword evidence="3" id="KW-1185">Reference proteome</keyword>
<keyword evidence="2" id="KW-0240">DNA-directed RNA polymerase</keyword>
<evidence type="ECO:0000313" key="2">
    <source>
        <dbReference type="EMBL" id="MBB6449849.1"/>
    </source>
</evidence>
<proteinExistence type="predicted"/>
<organism evidence="2 3">
    <name type="scientific">Geomicrobium halophilum</name>
    <dbReference type="NCBI Taxonomy" id="549000"/>
    <lineage>
        <taxon>Bacteria</taxon>
        <taxon>Bacillati</taxon>
        <taxon>Bacillota</taxon>
        <taxon>Bacilli</taxon>
        <taxon>Bacillales</taxon>
        <taxon>Geomicrobium</taxon>
    </lineage>
</organism>
<dbReference type="Proteomes" id="UP000568839">
    <property type="component" value="Unassembled WGS sequence"/>
</dbReference>
<dbReference type="GO" id="GO:0000428">
    <property type="term" value="C:DNA-directed RNA polymerase complex"/>
    <property type="evidence" value="ECO:0007669"/>
    <property type="project" value="UniProtKB-KW"/>
</dbReference>
<name>A0A841PM88_9BACL</name>